<keyword evidence="12" id="KW-1185">Reference proteome</keyword>
<keyword evidence="6" id="KW-0812">Transmembrane</keyword>
<feature type="domain" description="Calcineurin-like phosphoesterase" evidence="8">
    <location>
        <begin position="346"/>
        <end position="541"/>
    </location>
</feature>
<proteinExistence type="predicted"/>
<evidence type="ECO:0000259" key="9">
    <source>
        <dbReference type="Pfam" id="PF00746"/>
    </source>
</evidence>
<feature type="region of interest" description="Disordered" evidence="5">
    <location>
        <begin position="635"/>
        <end position="686"/>
    </location>
</feature>
<name>A0A1G8B5G6_9MICO</name>
<feature type="compositionally biased region" description="Low complexity" evidence="5">
    <location>
        <begin position="651"/>
        <end position="676"/>
    </location>
</feature>
<evidence type="ECO:0000259" key="8">
    <source>
        <dbReference type="Pfam" id="PF00149"/>
    </source>
</evidence>
<keyword evidence="3 7" id="KW-0732">Signal</keyword>
<dbReference type="GO" id="GO:0003993">
    <property type="term" value="F:acid phosphatase activity"/>
    <property type="evidence" value="ECO:0007669"/>
    <property type="project" value="InterPro"/>
</dbReference>
<dbReference type="CDD" id="cd00838">
    <property type="entry name" value="MPP_superfamily"/>
    <property type="match status" value="1"/>
</dbReference>
<dbReference type="RefSeq" id="WP_092502430.1">
    <property type="nucleotide sequence ID" value="NZ_LT629695.1"/>
</dbReference>
<evidence type="ECO:0000313" key="12">
    <source>
        <dbReference type="Proteomes" id="UP000198822"/>
    </source>
</evidence>
<sequence>MHPRPQRRRTATRIVAPAALVAALVASPLAASTAIAAPDAAPDAAVQAAASTLTLDAAAYETGQPITATYATDVPDATNWIGIYPAGVTPGDQPSTLWDYAPDASGTLAFSGDLAAGEWTAWFLAQDGYEPLAEPVAFTVAADPEAPVPGDPSAPVSIDPVVTDVTTDGVLAREGFDAIDAAAAASGAWTSMTRDAWTAEIDEMRGRFSRAHGAIAIADAQQAGGDAFSAALALDPVSVEGLAAVRLTFDSHYRGAPGQSGVVLASFDGGEATEVLRLDESTVVSGYDETQMNAMQDVVLDVPVGASDVTFSWVFEAGAGGRYWAIDSATVHQVQADVEGAPTQAWVVSDIQGHPGDFQQGIGQMAQLAPDANGLLMVGDIVNSGTTAEWDEIYDVMDATAGVRPEQTIAAIGNHERYASGGFEANRARFLEFAQREGTYDEYVLEGTGGEVPVIVLGQEFASPTDVAMSDAQVAFLEGRLAHWTDLDRQVVVMTHFPLGETTSGTWAPNYSEHHQMNDRLTSILGNYPNAVVFSGHTHYPAEQGDWAMQRRTDDGHADGFWSINTMAMHIEWDAVGEDTATRSEVTTGDVNRGSVLDVYGDRLVVTAYDFFADSAQLQQVTIPNPLVAFDEQAAAPVPSPEPTDEPEPSVEPTSSPSDDPAPSAPTPSTAPGAGDDVAGGEGSLPQTGADVAWLAALAAAVVAALGGGLLVRQRMRRRA</sequence>
<gene>
    <name evidence="11" type="ORF">SAMN04489720_0675</name>
</gene>
<protein>
    <submittedName>
        <fullName evidence="11">LPXTG-motif cell wall anchor domain-containing protein</fullName>
    </submittedName>
</protein>
<evidence type="ECO:0000256" key="7">
    <source>
        <dbReference type="SAM" id="SignalP"/>
    </source>
</evidence>
<evidence type="ECO:0000256" key="5">
    <source>
        <dbReference type="SAM" id="MobiDB-lite"/>
    </source>
</evidence>
<keyword evidence="1" id="KW-0134">Cell wall</keyword>
<dbReference type="EMBL" id="LT629695">
    <property type="protein sequence ID" value="SDH28418.1"/>
    <property type="molecule type" value="Genomic_DNA"/>
</dbReference>
<reference evidence="12" key="1">
    <citation type="submission" date="2016-10" db="EMBL/GenBank/DDBJ databases">
        <authorList>
            <person name="Varghese N."/>
            <person name="Submissions S."/>
        </authorList>
    </citation>
    <scope>NUCLEOTIDE SEQUENCE [LARGE SCALE GENOMIC DNA]</scope>
    <source>
        <strain evidence="12">DSM 22002</strain>
    </source>
</reference>
<dbReference type="Pfam" id="PF13285">
    <property type="entry name" value="DUF4073"/>
    <property type="match status" value="1"/>
</dbReference>
<dbReference type="Proteomes" id="UP000198822">
    <property type="component" value="Chromosome I"/>
</dbReference>
<keyword evidence="6" id="KW-1133">Transmembrane helix</keyword>
<dbReference type="STRING" id="399736.SAMN04489720_0675"/>
<accession>A0A1G8B5G6</accession>
<dbReference type="NCBIfam" id="TIGR01167">
    <property type="entry name" value="LPXTG_anchor"/>
    <property type="match status" value="1"/>
</dbReference>
<dbReference type="InterPro" id="IPR025142">
    <property type="entry name" value="DUF4073"/>
</dbReference>
<evidence type="ECO:0000256" key="3">
    <source>
        <dbReference type="ARBA" id="ARBA00022729"/>
    </source>
</evidence>
<dbReference type="InterPro" id="IPR019931">
    <property type="entry name" value="LPXTG_anchor"/>
</dbReference>
<dbReference type="InterPro" id="IPR029052">
    <property type="entry name" value="Metallo-depent_PP-like"/>
</dbReference>
<evidence type="ECO:0000313" key="11">
    <source>
        <dbReference type="EMBL" id="SDH28418.1"/>
    </source>
</evidence>
<evidence type="ECO:0000256" key="6">
    <source>
        <dbReference type="SAM" id="Phobius"/>
    </source>
</evidence>
<dbReference type="PANTHER" id="PTHR22953:SF153">
    <property type="entry name" value="PURPLE ACID PHOSPHATASE"/>
    <property type="match status" value="1"/>
</dbReference>
<dbReference type="Pfam" id="PF00149">
    <property type="entry name" value="Metallophos"/>
    <property type="match status" value="1"/>
</dbReference>
<dbReference type="InterPro" id="IPR039331">
    <property type="entry name" value="PAPs-like"/>
</dbReference>
<dbReference type="SUPFAM" id="SSF56300">
    <property type="entry name" value="Metallo-dependent phosphatases"/>
    <property type="match status" value="1"/>
</dbReference>
<evidence type="ECO:0000256" key="4">
    <source>
        <dbReference type="ARBA" id="ARBA00023088"/>
    </source>
</evidence>
<dbReference type="AlphaFoldDB" id="A0A1G8B5G6"/>
<feature type="chain" id="PRO_5009242993" evidence="7">
    <location>
        <begin position="37"/>
        <end position="720"/>
    </location>
</feature>
<evidence type="ECO:0000256" key="1">
    <source>
        <dbReference type="ARBA" id="ARBA00022512"/>
    </source>
</evidence>
<dbReference type="PANTHER" id="PTHR22953">
    <property type="entry name" value="ACID PHOSPHATASE RELATED"/>
    <property type="match status" value="1"/>
</dbReference>
<feature type="transmembrane region" description="Helical" evidence="6">
    <location>
        <begin position="692"/>
        <end position="712"/>
    </location>
</feature>
<evidence type="ECO:0000256" key="2">
    <source>
        <dbReference type="ARBA" id="ARBA00022525"/>
    </source>
</evidence>
<keyword evidence="4" id="KW-0572">Peptidoglycan-anchor</keyword>
<keyword evidence="2" id="KW-0964">Secreted</keyword>
<evidence type="ECO:0000259" key="10">
    <source>
        <dbReference type="Pfam" id="PF13285"/>
    </source>
</evidence>
<organism evidence="11 12">
    <name type="scientific">Agrococcus jejuensis</name>
    <dbReference type="NCBI Taxonomy" id="399736"/>
    <lineage>
        <taxon>Bacteria</taxon>
        <taxon>Bacillati</taxon>
        <taxon>Actinomycetota</taxon>
        <taxon>Actinomycetes</taxon>
        <taxon>Micrococcales</taxon>
        <taxon>Microbacteriaceae</taxon>
        <taxon>Agrococcus</taxon>
    </lineage>
</organism>
<dbReference type="Gene3D" id="3.60.21.10">
    <property type="match status" value="1"/>
</dbReference>
<feature type="domain" description="DUF4073" evidence="10">
    <location>
        <begin position="545"/>
        <end position="623"/>
    </location>
</feature>
<feature type="domain" description="Gram-positive cocci surface proteins LPxTG" evidence="9">
    <location>
        <begin position="678"/>
        <end position="714"/>
    </location>
</feature>
<keyword evidence="6" id="KW-0472">Membrane</keyword>
<dbReference type="Pfam" id="PF00746">
    <property type="entry name" value="Gram_pos_anchor"/>
    <property type="match status" value="1"/>
</dbReference>
<dbReference type="OrthoDB" id="9812856at2"/>
<feature type="signal peptide" evidence="7">
    <location>
        <begin position="1"/>
        <end position="36"/>
    </location>
</feature>
<dbReference type="InterPro" id="IPR004843">
    <property type="entry name" value="Calcineurin-like_PHP"/>
</dbReference>